<keyword evidence="3" id="KW-1185">Reference proteome</keyword>
<name>A0AAW5B619_9BACI</name>
<sequence>MNKALIKKIILSMIGILIFCIGSYTFVKFNYIEGSNQVLSGPEKAGRERFEYLSNLDDVNKEIIQMTSQKVDSQQLKSLLGGNDKDFTPAYLSSLGFDLAPYYRTLTVENIEYVEEYVKKLVLDRDKENYYLSFLEEWKVGDYSRVVVVHKKLFQEYTFFTNGREFKEIDDYRLATAEEENAFLDYYSLNNKEG</sequence>
<protein>
    <submittedName>
        <fullName evidence="2">DUF6241 domain-containing protein</fullName>
    </submittedName>
</protein>
<comment type="caution">
    <text evidence="2">The sequence shown here is derived from an EMBL/GenBank/DDBJ whole genome shotgun (WGS) entry which is preliminary data.</text>
</comment>
<proteinExistence type="predicted"/>
<evidence type="ECO:0000256" key="1">
    <source>
        <dbReference type="SAM" id="Phobius"/>
    </source>
</evidence>
<dbReference type="EMBL" id="JAIFZM010000010">
    <property type="protein sequence ID" value="MCG3420098.1"/>
    <property type="molecule type" value="Genomic_DNA"/>
</dbReference>
<feature type="transmembrane region" description="Helical" evidence="1">
    <location>
        <begin position="9"/>
        <end position="27"/>
    </location>
</feature>
<dbReference type="AlphaFoldDB" id="A0AAW5B619"/>
<reference evidence="2 3" key="1">
    <citation type="journal article" date="2022" name="Evol. Bioinform. Online">
        <title>Draft Genome Sequence of Oceanobacillus jordanicus Strain GSFE11, a Halotolerant Plant Growth-Promoting Bacterial Endophyte Isolated From the Jordan Valley.</title>
        <authorList>
            <person name="Alhindi T."/>
            <person name="Albdaiwi R."/>
        </authorList>
    </citation>
    <scope>NUCLEOTIDE SEQUENCE [LARGE SCALE GENOMIC DNA]</scope>
    <source>
        <strain evidence="2 3">GSFE11</strain>
    </source>
</reference>
<dbReference type="Proteomes" id="UP001199631">
    <property type="component" value="Unassembled WGS sequence"/>
</dbReference>
<keyword evidence="1" id="KW-1133">Transmembrane helix</keyword>
<dbReference type="RefSeq" id="WP_238020501.1">
    <property type="nucleotide sequence ID" value="NZ_JAIFZM010000010.1"/>
</dbReference>
<organism evidence="2 3">
    <name type="scientific">Oceanobacillus jordanicus</name>
    <dbReference type="NCBI Taxonomy" id="2867266"/>
    <lineage>
        <taxon>Bacteria</taxon>
        <taxon>Bacillati</taxon>
        <taxon>Bacillota</taxon>
        <taxon>Bacilli</taxon>
        <taxon>Bacillales</taxon>
        <taxon>Bacillaceae</taxon>
        <taxon>Oceanobacillus</taxon>
    </lineage>
</organism>
<evidence type="ECO:0000313" key="2">
    <source>
        <dbReference type="EMBL" id="MCG3420098.1"/>
    </source>
</evidence>
<keyword evidence="1" id="KW-0812">Transmembrane</keyword>
<gene>
    <name evidence="2" type="ORF">K3T81_13145</name>
</gene>
<accession>A0AAW5B619</accession>
<keyword evidence="1" id="KW-0472">Membrane</keyword>
<evidence type="ECO:0000313" key="3">
    <source>
        <dbReference type="Proteomes" id="UP001199631"/>
    </source>
</evidence>